<protein>
    <submittedName>
        <fullName evidence="6">ABC transporter substrate-binding protein</fullName>
    </submittedName>
</protein>
<dbReference type="EMBL" id="JBDNCH010000004">
    <property type="protein sequence ID" value="MEN9063061.1"/>
    <property type="molecule type" value="Genomic_DNA"/>
</dbReference>
<dbReference type="Pfam" id="PF00496">
    <property type="entry name" value="SBP_bac_5"/>
    <property type="match status" value="1"/>
</dbReference>
<dbReference type="GO" id="GO:0015833">
    <property type="term" value="P:peptide transport"/>
    <property type="evidence" value="ECO:0007669"/>
    <property type="project" value="TreeGrafter"/>
</dbReference>
<keyword evidence="4" id="KW-0732">Signal</keyword>
<dbReference type="Gene3D" id="3.40.190.10">
    <property type="entry name" value="Periplasmic binding protein-like II"/>
    <property type="match status" value="1"/>
</dbReference>
<gene>
    <name evidence="6" type="ORF">ABFB10_20850</name>
</gene>
<dbReference type="InterPro" id="IPR039424">
    <property type="entry name" value="SBP_5"/>
</dbReference>
<evidence type="ECO:0000313" key="6">
    <source>
        <dbReference type="EMBL" id="MEN9063061.1"/>
    </source>
</evidence>
<dbReference type="InterPro" id="IPR000914">
    <property type="entry name" value="SBP_5_dom"/>
</dbReference>
<dbReference type="InterPro" id="IPR006311">
    <property type="entry name" value="TAT_signal"/>
</dbReference>
<evidence type="ECO:0000256" key="1">
    <source>
        <dbReference type="ARBA" id="ARBA00004418"/>
    </source>
</evidence>
<evidence type="ECO:0000256" key="3">
    <source>
        <dbReference type="ARBA" id="ARBA00022448"/>
    </source>
</evidence>
<comment type="caution">
    <text evidence="6">The sequence shown here is derived from an EMBL/GenBank/DDBJ whole genome shotgun (WGS) entry which is preliminary data.</text>
</comment>
<organism evidence="6 7">
    <name type="scientific">Ponticoccus litoralis</name>
    <dbReference type="NCBI Taxonomy" id="422297"/>
    <lineage>
        <taxon>Bacteria</taxon>
        <taxon>Pseudomonadati</taxon>
        <taxon>Pseudomonadota</taxon>
        <taxon>Alphaproteobacteria</taxon>
        <taxon>Rhodobacterales</taxon>
        <taxon>Roseobacteraceae</taxon>
        <taxon>Ponticoccus</taxon>
    </lineage>
</organism>
<dbReference type="Proteomes" id="UP001428774">
    <property type="component" value="Unassembled WGS sequence"/>
</dbReference>
<evidence type="ECO:0000256" key="4">
    <source>
        <dbReference type="ARBA" id="ARBA00022729"/>
    </source>
</evidence>
<proteinExistence type="inferred from homology"/>
<comment type="similarity">
    <text evidence="2">Belongs to the bacterial solute-binding protein 5 family.</text>
</comment>
<dbReference type="PANTHER" id="PTHR30290">
    <property type="entry name" value="PERIPLASMIC BINDING COMPONENT OF ABC TRANSPORTER"/>
    <property type="match status" value="1"/>
</dbReference>
<dbReference type="SUPFAM" id="SSF53850">
    <property type="entry name" value="Periplasmic binding protein-like II"/>
    <property type="match status" value="1"/>
</dbReference>
<dbReference type="AlphaFoldDB" id="A0AAW9SRT1"/>
<evidence type="ECO:0000256" key="2">
    <source>
        <dbReference type="ARBA" id="ARBA00005695"/>
    </source>
</evidence>
<feature type="domain" description="Solute-binding protein family 5" evidence="5">
    <location>
        <begin position="99"/>
        <end position="403"/>
    </location>
</feature>
<evidence type="ECO:0000259" key="5">
    <source>
        <dbReference type="Pfam" id="PF00496"/>
    </source>
</evidence>
<evidence type="ECO:0000313" key="7">
    <source>
        <dbReference type="Proteomes" id="UP001428774"/>
    </source>
</evidence>
<accession>A0AAW9SRT1</accession>
<dbReference type="Gene3D" id="3.10.105.10">
    <property type="entry name" value="Dipeptide-binding Protein, Domain 3"/>
    <property type="match status" value="1"/>
</dbReference>
<comment type="subcellular location">
    <subcellularLocation>
        <location evidence="1">Periplasm</location>
    </subcellularLocation>
</comment>
<dbReference type="NCBIfam" id="TIGR01409">
    <property type="entry name" value="TAT_signal_seq"/>
    <property type="match status" value="1"/>
</dbReference>
<name>A0AAW9SRT1_9RHOB</name>
<dbReference type="PROSITE" id="PS51318">
    <property type="entry name" value="TAT"/>
    <property type="match status" value="1"/>
</dbReference>
<sequence length="475" mass="52570">MTQLTRRRFLQQATAGATVLGLSHLLDPTKAFASTPSIVSDMLAGQTPKTGGTLVYGQTYPNWALGQSNRGAHPYYWLDLLTRSVWNTLTWVDEDFNLQLELARTLTANDTMDVWDATLHEGVMFHDGTEMTADDVVASMNLHMGGGVGLLRANVARTEKLGKYGVRFHLVQPNAEFPYALAEYRAVVMKAKENPDEIGYDGIGTGPFKLVEIDNARQFRAVRNDDYWMGTGPFLDEVRGVITPGNSAINGFRSGQLNAVWNIDPGQIEQFEDAGARIHASAAGDQFYINLPKNLNIPWNDQRIRKAMSLAIDRKKVNEIVYRDASGWTGNDSHMSGVNPEFVARPVERDVKQARALLAEAGHPDGIKLPAIAFCPNFPEEPRIYPIVSESLAEAGIEIVFEERPCDGFSPYVDSVNAPFGRPHRNLVGPRNPFINLSRADFQRSENADWVGASAEEYSRLVNTVASARRTRACA</sequence>
<keyword evidence="3" id="KW-0813">Transport</keyword>
<dbReference type="InterPro" id="IPR019546">
    <property type="entry name" value="TAT_signal_bac_arc"/>
</dbReference>
<dbReference type="GO" id="GO:1904680">
    <property type="term" value="F:peptide transmembrane transporter activity"/>
    <property type="evidence" value="ECO:0007669"/>
    <property type="project" value="TreeGrafter"/>
</dbReference>
<dbReference type="RefSeq" id="WP_347168169.1">
    <property type="nucleotide sequence ID" value="NZ_JBDNCH010000004.1"/>
</dbReference>
<keyword evidence="7" id="KW-1185">Reference proteome</keyword>
<dbReference type="PANTHER" id="PTHR30290:SF9">
    <property type="entry name" value="OLIGOPEPTIDE-BINDING PROTEIN APPA"/>
    <property type="match status" value="1"/>
</dbReference>
<dbReference type="Gene3D" id="3.90.76.10">
    <property type="entry name" value="Dipeptide-binding Protein, Domain 1"/>
    <property type="match status" value="1"/>
</dbReference>
<reference evidence="6 7" key="1">
    <citation type="submission" date="2024-05" db="EMBL/GenBank/DDBJ databases">
        <title>Genome sequence of Ponticoccus litoralis KCCM 90028.</title>
        <authorList>
            <person name="Kim J.M."/>
            <person name="Lee J.K."/>
            <person name="Choi B.J."/>
            <person name="Bayburt H."/>
            <person name="Baek J.H."/>
            <person name="Jeon C.O."/>
        </authorList>
    </citation>
    <scope>NUCLEOTIDE SEQUENCE [LARGE SCALE GENOMIC DNA]</scope>
    <source>
        <strain evidence="6 7">KCCM 90028</strain>
    </source>
</reference>